<dbReference type="Proteomes" id="UP000070501">
    <property type="component" value="Unassembled WGS sequence"/>
</dbReference>
<dbReference type="AlphaFoldDB" id="A0A136IU82"/>
<dbReference type="InParanoid" id="A0A136IU82"/>
<protein>
    <submittedName>
        <fullName evidence="2">Uncharacterized protein</fullName>
    </submittedName>
</protein>
<accession>A0A136IU82</accession>
<keyword evidence="3" id="KW-1185">Reference proteome</keyword>
<dbReference type="EMBL" id="KQ964258">
    <property type="protein sequence ID" value="KXJ88393.1"/>
    <property type="molecule type" value="Genomic_DNA"/>
</dbReference>
<evidence type="ECO:0000313" key="2">
    <source>
        <dbReference type="EMBL" id="KXJ88393.1"/>
    </source>
</evidence>
<feature type="region of interest" description="Disordered" evidence="1">
    <location>
        <begin position="30"/>
        <end position="51"/>
    </location>
</feature>
<reference evidence="3" key="1">
    <citation type="submission" date="2016-02" db="EMBL/GenBank/DDBJ databases">
        <title>Draft genome sequence of Microdochium bolleyi, a fungal endophyte of beachgrass.</title>
        <authorList>
            <consortium name="DOE Joint Genome Institute"/>
            <person name="David A.S."/>
            <person name="May G."/>
            <person name="Haridas S."/>
            <person name="Lim J."/>
            <person name="Wang M."/>
            <person name="Labutti K."/>
            <person name="Lipzen A."/>
            <person name="Barry K."/>
            <person name="Grigoriev I.V."/>
        </authorList>
    </citation>
    <scope>NUCLEOTIDE SEQUENCE [LARGE SCALE GENOMIC DNA]</scope>
    <source>
        <strain evidence="3">J235TASD1</strain>
    </source>
</reference>
<dbReference type="STRING" id="196109.A0A136IU82"/>
<dbReference type="OrthoDB" id="4587016at2759"/>
<evidence type="ECO:0000256" key="1">
    <source>
        <dbReference type="SAM" id="MobiDB-lite"/>
    </source>
</evidence>
<proteinExistence type="predicted"/>
<organism evidence="2 3">
    <name type="scientific">Microdochium bolleyi</name>
    <dbReference type="NCBI Taxonomy" id="196109"/>
    <lineage>
        <taxon>Eukaryota</taxon>
        <taxon>Fungi</taxon>
        <taxon>Dikarya</taxon>
        <taxon>Ascomycota</taxon>
        <taxon>Pezizomycotina</taxon>
        <taxon>Sordariomycetes</taxon>
        <taxon>Xylariomycetidae</taxon>
        <taxon>Xylariales</taxon>
        <taxon>Microdochiaceae</taxon>
        <taxon>Microdochium</taxon>
    </lineage>
</organism>
<evidence type="ECO:0000313" key="3">
    <source>
        <dbReference type="Proteomes" id="UP000070501"/>
    </source>
</evidence>
<gene>
    <name evidence="2" type="ORF">Micbo1qcDRAFT_166440</name>
</gene>
<name>A0A136IU82_9PEZI</name>
<sequence>MAEVGDRIALVSGYTMPIVVRPLPRLQVNGSSMVEDKKTKRQQQQQQQQQPLEFHELIGDAYVHGAMEGEISDIMNAFNCQHTPMDELGSDDDERAKCWDNLGLSSGYERVLETVGRRDLNIA</sequence>